<dbReference type="RefSeq" id="WP_062176119.1">
    <property type="nucleotide sequence ID" value="NZ_BBXL01000002.1"/>
</dbReference>
<name>A0A1M4WWP9_9BACT</name>
<accession>A0A1M4WWP9</accession>
<gene>
    <name evidence="1" type="ORF">SAMN05444362_102338</name>
</gene>
<organism evidence="1 2">
    <name type="scientific">Dysgonomonas macrotermitis</name>
    <dbReference type="NCBI Taxonomy" id="1346286"/>
    <lineage>
        <taxon>Bacteria</taxon>
        <taxon>Pseudomonadati</taxon>
        <taxon>Bacteroidota</taxon>
        <taxon>Bacteroidia</taxon>
        <taxon>Bacteroidales</taxon>
        <taxon>Dysgonomonadaceae</taxon>
        <taxon>Dysgonomonas</taxon>
    </lineage>
</organism>
<dbReference type="EMBL" id="FQUC01000002">
    <property type="protein sequence ID" value="SHE85620.1"/>
    <property type="molecule type" value="Genomic_DNA"/>
</dbReference>
<evidence type="ECO:0000313" key="1">
    <source>
        <dbReference type="EMBL" id="SHE85620.1"/>
    </source>
</evidence>
<sequence length="85" mass="9628">MAKQSNDVISFGFGLYRAEIVVKAGKAVVTYFYEGANRESSLLHFAVNEITQYNSVRLSFLREKTQKYAAQNSLKLVDSLFDPRS</sequence>
<dbReference type="STRING" id="1346286.SAMN05444362_102338"/>
<keyword evidence="2" id="KW-1185">Reference proteome</keyword>
<proteinExistence type="predicted"/>
<protein>
    <submittedName>
        <fullName evidence="1">Uncharacterized protein</fullName>
    </submittedName>
</protein>
<reference evidence="2" key="1">
    <citation type="submission" date="2016-11" db="EMBL/GenBank/DDBJ databases">
        <authorList>
            <person name="Varghese N."/>
            <person name="Submissions S."/>
        </authorList>
    </citation>
    <scope>NUCLEOTIDE SEQUENCE [LARGE SCALE GENOMIC DNA]</scope>
    <source>
        <strain evidence="2">DSM 27370</strain>
    </source>
</reference>
<dbReference type="AlphaFoldDB" id="A0A1M4WWP9"/>
<evidence type="ECO:0000313" key="2">
    <source>
        <dbReference type="Proteomes" id="UP000184480"/>
    </source>
</evidence>
<dbReference type="Proteomes" id="UP000184480">
    <property type="component" value="Unassembled WGS sequence"/>
</dbReference>